<name>A0A381RMZ3_9ZZZZ</name>
<dbReference type="AlphaFoldDB" id="A0A381RMZ3"/>
<sequence length="43" mass="5106">MFAFCSNEECAWNIRKGYCKWNHSDTTPIYKVATHDDGFYIEI</sequence>
<proteinExistence type="predicted"/>
<gene>
    <name evidence="1" type="ORF">METZ01_LOCUS45223</name>
</gene>
<accession>A0A381RMZ3</accession>
<dbReference type="EMBL" id="UINC01002053">
    <property type="protein sequence ID" value="SUZ92369.1"/>
    <property type="molecule type" value="Genomic_DNA"/>
</dbReference>
<protein>
    <submittedName>
        <fullName evidence="1">Uncharacterized protein</fullName>
    </submittedName>
</protein>
<organism evidence="1">
    <name type="scientific">marine metagenome</name>
    <dbReference type="NCBI Taxonomy" id="408172"/>
    <lineage>
        <taxon>unclassified sequences</taxon>
        <taxon>metagenomes</taxon>
        <taxon>ecological metagenomes</taxon>
    </lineage>
</organism>
<reference evidence="1" key="1">
    <citation type="submission" date="2018-05" db="EMBL/GenBank/DDBJ databases">
        <authorList>
            <person name="Lanie J.A."/>
            <person name="Ng W.-L."/>
            <person name="Kazmierczak K.M."/>
            <person name="Andrzejewski T.M."/>
            <person name="Davidsen T.M."/>
            <person name="Wayne K.J."/>
            <person name="Tettelin H."/>
            <person name="Glass J.I."/>
            <person name="Rusch D."/>
            <person name="Podicherti R."/>
            <person name="Tsui H.-C.T."/>
            <person name="Winkler M.E."/>
        </authorList>
    </citation>
    <scope>NUCLEOTIDE SEQUENCE</scope>
</reference>
<evidence type="ECO:0000313" key="1">
    <source>
        <dbReference type="EMBL" id="SUZ92369.1"/>
    </source>
</evidence>